<evidence type="ECO:0000313" key="2">
    <source>
        <dbReference type="EMBL" id="EDO60902.1"/>
    </source>
</evidence>
<protein>
    <submittedName>
        <fullName evidence="2">Uncharacterized protein</fullName>
    </submittedName>
</protein>
<evidence type="ECO:0000256" key="1">
    <source>
        <dbReference type="SAM" id="MobiDB-lite"/>
    </source>
</evidence>
<proteinExistence type="predicted"/>
<gene>
    <name evidence="2" type="ORF">CLOLEP_02514</name>
</gene>
<dbReference type="AlphaFoldDB" id="A7VVA2"/>
<organism evidence="2 3">
    <name type="scientific">[Clostridium] leptum DSM 753</name>
    <dbReference type="NCBI Taxonomy" id="428125"/>
    <lineage>
        <taxon>Bacteria</taxon>
        <taxon>Bacillati</taxon>
        <taxon>Bacillota</taxon>
        <taxon>Clostridia</taxon>
        <taxon>Eubacteriales</taxon>
        <taxon>Oscillospiraceae</taxon>
        <taxon>Oscillospiraceae incertae sedis</taxon>
    </lineage>
</organism>
<dbReference type="HOGENOM" id="CLU_3116376_0_0_9"/>
<reference evidence="2 3" key="1">
    <citation type="submission" date="2007-08" db="EMBL/GenBank/DDBJ databases">
        <title>Draft genome sequence of Clostridium leptum (DSM 753).</title>
        <authorList>
            <person name="Sudarsanam P."/>
            <person name="Ley R."/>
            <person name="Guruge J."/>
            <person name="Turnbaugh P.J."/>
            <person name="Mahowald M."/>
            <person name="Liep D."/>
            <person name="Gordon J."/>
        </authorList>
    </citation>
    <scope>NUCLEOTIDE SEQUENCE [LARGE SCALE GENOMIC DNA]</scope>
    <source>
        <strain evidence="2 3">DSM 753</strain>
    </source>
</reference>
<dbReference type="Proteomes" id="UP000003490">
    <property type="component" value="Unassembled WGS sequence"/>
</dbReference>
<sequence length="50" mass="5362">MAKDKHPNRGREGKSLAGHLLLASKASHSVSHAENFEAGKIQPPGRLGFK</sequence>
<evidence type="ECO:0000313" key="3">
    <source>
        <dbReference type="Proteomes" id="UP000003490"/>
    </source>
</evidence>
<accession>A7VVA2</accession>
<dbReference type="EMBL" id="ABCB02000019">
    <property type="protein sequence ID" value="EDO60902.1"/>
    <property type="molecule type" value="Genomic_DNA"/>
</dbReference>
<comment type="caution">
    <text evidence="2">The sequence shown here is derived from an EMBL/GenBank/DDBJ whole genome shotgun (WGS) entry which is preliminary data.</text>
</comment>
<name>A7VVA2_9FIRM</name>
<feature type="region of interest" description="Disordered" evidence="1">
    <location>
        <begin position="27"/>
        <end position="50"/>
    </location>
</feature>
<reference evidence="2 3" key="2">
    <citation type="submission" date="2007-08" db="EMBL/GenBank/DDBJ databases">
        <authorList>
            <person name="Fulton L."/>
            <person name="Clifton S."/>
            <person name="Fulton B."/>
            <person name="Xu J."/>
            <person name="Minx P."/>
            <person name="Pepin K.H."/>
            <person name="Johnson M."/>
            <person name="Thiruvilangam P."/>
            <person name="Bhonagiri V."/>
            <person name="Nash W.E."/>
            <person name="Wang C."/>
            <person name="Mardis E.R."/>
            <person name="Wilson R.K."/>
        </authorList>
    </citation>
    <scope>NUCLEOTIDE SEQUENCE [LARGE SCALE GENOMIC DNA]</scope>
    <source>
        <strain evidence="2 3">DSM 753</strain>
    </source>
</reference>